<organism evidence="1">
    <name type="scientific">Echinococcus granulosus</name>
    <name type="common">Hydatid tapeworm</name>
    <dbReference type="NCBI Taxonomy" id="6210"/>
    <lineage>
        <taxon>Eukaryota</taxon>
        <taxon>Metazoa</taxon>
        <taxon>Spiralia</taxon>
        <taxon>Lophotrochozoa</taxon>
        <taxon>Platyhelminthes</taxon>
        <taxon>Cestoda</taxon>
        <taxon>Eucestoda</taxon>
        <taxon>Cyclophyllidea</taxon>
        <taxon>Taeniidae</taxon>
        <taxon>Echinococcus</taxon>
        <taxon>Echinococcus granulosus group</taxon>
    </lineage>
</organism>
<accession>A0A068W806</accession>
<dbReference type="EMBL" id="LK028576">
    <property type="protein sequence ID" value="CDS15559.1"/>
    <property type="molecule type" value="Genomic_DNA"/>
</dbReference>
<dbReference type="WBParaSite" id="EgrG_000795800">
    <property type="protein sequence ID" value="EgrG_000795800"/>
    <property type="gene ID" value="EgrG_000795800"/>
</dbReference>
<evidence type="ECO:0000313" key="2">
    <source>
        <dbReference type="Proteomes" id="UP000492820"/>
    </source>
</evidence>
<gene>
    <name evidence="1" type="ORF">EgrG_000795800</name>
</gene>
<proteinExistence type="predicted"/>
<reference evidence="1" key="2">
    <citation type="submission" date="2014-06" db="EMBL/GenBank/DDBJ databases">
        <authorList>
            <person name="Aslett M."/>
        </authorList>
    </citation>
    <scope>NUCLEOTIDE SEQUENCE</scope>
</reference>
<evidence type="ECO:0000313" key="3">
    <source>
        <dbReference type="WBParaSite" id="EgrG_000795800"/>
    </source>
</evidence>
<dbReference type="AlphaFoldDB" id="A0A068W806"/>
<reference evidence="3" key="3">
    <citation type="submission" date="2020-10" db="UniProtKB">
        <authorList>
            <consortium name="WormBaseParasite"/>
        </authorList>
    </citation>
    <scope>IDENTIFICATION</scope>
</reference>
<sequence>MSFTQSSRSNSLYLQAEVRRDGKCDFNFVSGTAISAVNPGAAPPRYQYVDVIR</sequence>
<protein>
    <submittedName>
        <fullName evidence="3">Lipoprotein</fullName>
    </submittedName>
</protein>
<evidence type="ECO:0000313" key="1">
    <source>
        <dbReference type="EMBL" id="CDS15559.1"/>
    </source>
</evidence>
<reference evidence="1 2" key="1">
    <citation type="journal article" date="2013" name="Nature">
        <title>The genomes of four tapeworm species reveal adaptations to parasitism.</title>
        <authorList>
            <person name="Tsai I.J."/>
            <person name="Zarowiecki M."/>
            <person name="Holroyd N."/>
            <person name="Garciarrubio A."/>
            <person name="Sanchez-Flores A."/>
            <person name="Brooks K.L."/>
            <person name="Tracey A."/>
            <person name="Bobes R.J."/>
            <person name="Fragoso G."/>
            <person name="Sciutto E."/>
            <person name="Aslett M."/>
            <person name="Beasley H."/>
            <person name="Bennett H.M."/>
            <person name="Cai J."/>
            <person name="Camicia F."/>
            <person name="Clark R."/>
            <person name="Cucher M."/>
            <person name="De Silva N."/>
            <person name="Day T.A."/>
            <person name="Deplazes P."/>
            <person name="Estrada K."/>
            <person name="Fernandez C."/>
            <person name="Holland P.W."/>
            <person name="Hou J."/>
            <person name="Hu S."/>
            <person name="Huckvale T."/>
            <person name="Hung S.S."/>
            <person name="Kamenetzky L."/>
            <person name="Keane J.A."/>
            <person name="Kiss F."/>
            <person name="Koziol U."/>
            <person name="Lambert O."/>
            <person name="Liu K."/>
            <person name="Luo X."/>
            <person name="Luo Y."/>
            <person name="Macchiaroli N."/>
            <person name="Nichol S."/>
            <person name="Paps J."/>
            <person name="Parkinson J."/>
            <person name="Pouchkina-Stantcheva N."/>
            <person name="Riddiford N."/>
            <person name="Rosenzvit M."/>
            <person name="Salinas G."/>
            <person name="Wasmuth J.D."/>
            <person name="Zamanian M."/>
            <person name="Zheng Y."/>
            <person name="Cai X."/>
            <person name="Soberon X."/>
            <person name="Olson P.D."/>
            <person name="Laclette J.P."/>
            <person name="Brehm K."/>
            <person name="Berriman M."/>
            <person name="Garciarrubio A."/>
            <person name="Bobes R.J."/>
            <person name="Fragoso G."/>
            <person name="Sanchez-Flores A."/>
            <person name="Estrada K."/>
            <person name="Cevallos M.A."/>
            <person name="Morett E."/>
            <person name="Gonzalez V."/>
            <person name="Portillo T."/>
            <person name="Ochoa-Leyva A."/>
            <person name="Jose M.V."/>
            <person name="Sciutto E."/>
            <person name="Landa A."/>
            <person name="Jimenez L."/>
            <person name="Valdes V."/>
            <person name="Carrero J.C."/>
            <person name="Larralde C."/>
            <person name="Morales-Montor J."/>
            <person name="Limon-Lason J."/>
            <person name="Soberon X."/>
            <person name="Laclette J.P."/>
        </authorList>
    </citation>
    <scope>NUCLEOTIDE SEQUENCE [LARGE SCALE GENOMIC DNA]</scope>
</reference>
<name>A0A068W806_ECHGR</name>
<dbReference type="Proteomes" id="UP000492820">
    <property type="component" value="Unassembled WGS sequence"/>
</dbReference>